<evidence type="ECO:0000313" key="2">
    <source>
        <dbReference type="EMBL" id="SCP98559.1"/>
    </source>
</evidence>
<dbReference type="Proteomes" id="UP000199315">
    <property type="component" value="Unassembled WGS sequence"/>
</dbReference>
<organism evidence="2 3">
    <name type="scientific">Anaerobium acetethylicum</name>
    <dbReference type="NCBI Taxonomy" id="1619234"/>
    <lineage>
        <taxon>Bacteria</taxon>
        <taxon>Bacillati</taxon>
        <taxon>Bacillota</taxon>
        <taxon>Clostridia</taxon>
        <taxon>Lachnospirales</taxon>
        <taxon>Lachnospiraceae</taxon>
        <taxon>Anaerobium</taxon>
    </lineage>
</organism>
<dbReference type="PROSITE" id="PS51257">
    <property type="entry name" value="PROKAR_LIPOPROTEIN"/>
    <property type="match status" value="1"/>
</dbReference>
<dbReference type="AlphaFoldDB" id="A0A1D3TWF5"/>
<gene>
    <name evidence="2" type="ORF">SAMN05421730_102237</name>
</gene>
<dbReference type="OrthoDB" id="2830261at2"/>
<keyword evidence="3" id="KW-1185">Reference proteome</keyword>
<sequence>MKRKLLITACSLVAAISLSACQQTDVIGTVAKESFAEILETVPEQVEADEENGGWSLSAPDDSARFIWSRDYSKSPVHDVMIEFDAQPFIEAGLDTSKLPEGIAFDDMIMLGTKLGNDELKYSKEADPEASFNKIAELYRKSIGYHEALDHYGVDLGDGNKFEWAKDIGTNDKDMVFVVDPEIFIEAGVDPDKVEGWVYASVEMMDDKGKKVEEKKLLKPFDLQ</sequence>
<protein>
    <recommendedName>
        <fullName evidence="4">Lipoprotein</fullName>
    </recommendedName>
</protein>
<evidence type="ECO:0000256" key="1">
    <source>
        <dbReference type="SAM" id="SignalP"/>
    </source>
</evidence>
<proteinExistence type="predicted"/>
<accession>A0A1D3TWF5</accession>
<name>A0A1D3TWF5_9FIRM</name>
<keyword evidence="1" id="KW-0732">Signal</keyword>
<dbReference type="EMBL" id="FMKA01000022">
    <property type="protein sequence ID" value="SCP98559.1"/>
    <property type="molecule type" value="Genomic_DNA"/>
</dbReference>
<evidence type="ECO:0000313" key="3">
    <source>
        <dbReference type="Proteomes" id="UP000199315"/>
    </source>
</evidence>
<dbReference type="STRING" id="1619234.SAMN05421730_102237"/>
<feature type="signal peptide" evidence="1">
    <location>
        <begin position="1"/>
        <end position="20"/>
    </location>
</feature>
<reference evidence="2 3" key="1">
    <citation type="submission" date="2016-09" db="EMBL/GenBank/DDBJ databases">
        <authorList>
            <person name="Capua I."/>
            <person name="De Benedictis P."/>
            <person name="Joannis T."/>
            <person name="Lombin L.H."/>
            <person name="Cattoli G."/>
        </authorList>
    </citation>
    <scope>NUCLEOTIDE SEQUENCE [LARGE SCALE GENOMIC DNA]</scope>
    <source>
        <strain evidence="2 3">GluBS11</strain>
    </source>
</reference>
<evidence type="ECO:0008006" key="4">
    <source>
        <dbReference type="Google" id="ProtNLM"/>
    </source>
</evidence>
<dbReference type="RefSeq" id="WP_091235597.1">
    <property type="nucleotide sequence ID" value="NZ_FMKA01000022.1"/>
</dbReference>
<feature type="chain" id="PRO_5008921847" description="Lipoprotein" evidence="1">
    <location>
        <begin position="21"/>
        <end position="224"/>
    </location>
</feature>